<evidence type="ECO:0000313" key="8">
    <source>
        <dbReference type="Proteomes" id="UP000003571"/>
    </source>
</evidence>
<dbReference type="InterPro" id="IPR003447">
    <property type="entry name" value="FEMABX"/>
</dbReference>
<evidence type="ECO:0000256" key="1">
    <source>
        <dbReference type="ARBA" id="ARBA00009943"/>
    </source>
</evidence>
<sequence length="357" mass="41035">MNIMRFQQTDFWTYFKCGHGWEKISAEYGAQKQKVTILCRLFRLGMANVALAYVPMAPEREGETEKEYIENVVAFSGLVKPKLPKNTLCIRFDFPIDFGTVGERDEFIGRSKSIAKEISGTINKNKVDIQPPDTVVLKLDKSEDELLAAMKPKWRYNIRYAMKHGVKVRAVRFGDNDFEKSLNSFYSLYEVTAERDGIGIHPKSYYSDLLERGWKSRQSDNPTDIVLYIASHEEDGKSEDLAAIIALFQKDEAVYLYGCSGNVKRNLMPAYLVQWTAICDARKFGSKVYDFYGIPPTDDEKHPMHGLYLFKTGFGGAEIHRPGSFDVPLSCLYRLYTKAEDFRAWYHKVLLKKIRGR</sequence>
<dbReference type="EMBL" id="AGRW01000051">
    <property type="protein sequence ID" value="EIC01221.1"/>
    <property type="molecule type" value="Genomic_DNA"/>
</dbReference>
<dbReference type="Proteomes" id="UP000003571">
    <property type="component" value="Unassembled WGS sequence"/>
</dbReference>
<dbReference type="InterPro" id="IPR016181">
    <property type="entry name" value="Acyl_CoA_acyltransferase"/>
</dbReference>
<dbReference type="GO" id="GO:0009252">
    <property type="term" value="P:peptidoglycan biosynthetic process"/>
    <property type="evidence" value="ECO:0007669"/>
    <property type="project" value="UniProtKB-KW"/>
</dbReference>
<evidence type="ECO:0000313" key="7">
    <source>
        <dbReference type="EMBL" id="EIC01221.1"/>
    </source>
</evidence>
<dbReference type="SUPFAM" id="SSF55729">
    <property type="entry name" value="Acyl-CoA N-acyltransferases (Nat)"/>
    <property type="match status" value="1"/>
</dbReference>
<keyword evidence="3" id="KW-0133">Cell shape</keyword>
<keyword evidence="8" id="KW-1185">Reference proteome</keyword>
<dbReference type="Gene3D" id="3.40.630.30">
    <property type="match status" value="1"/>
</dbReference>
<protein>
    <submittedName>
        <fullName evidence="7">Methicillin resistance protein</fullName>
    </submittedName>
</protein>
<dbReference type="eggNOG" id="COG2348">
    <property type="taxonomic scope" value="Bacteria"/>
</dbReference>
<dbReference type="PATRIC" id="fig|907348.3.peg.2114"/>
<proteinExistence type="inferred from homology"/>
<evidence type="ECO:0000256" key="4">
    <source>
        <dbReference type="ARBA" id="ARBA00022984"/>
    </source>
</evidence>
<dbReference type="GO" id="GO:0008360">
    <property type="term" value="P:regulation of cell shape"/>
    <property type="evidence" value="ECO:0007669"/>
    <property type="project" value="UniProtKB-KW"/>
</dbReference>
<dbReference type="PANTHER" id="PTHR36174:SF1">
    <property type="entry name" value="LIPID II:GLYCINE GLYCYLTRANSFERASE"/>
    <property type="match status" value="1"/>
</dbReference>
<dbReference type="STRING" id="907348.TresaDRAFT_0358"/>
<reference evidence="7 8" key="1">
    <citation type="submission" date="2011-09" db="EMBL/GenBank/DDBJ databases">
        <title>The draft genome of Treponema saccharophilum DSM 2985.</title>
        <authorList>
            <consortium name="US DOE Joint Genome Institute (JGI-PGF)"/>
            <person name="Lucas S."/>
            <person name="Copeland A."/>
            <person name="Lapidus A."/>
            <person name="Glavina del Rio T."/>
            <person name="Dalin E."/>
            <person name="Tice H."/>
            <person name="Bruce D."/>
            <person name="Goodwin L."/>
            <person name="Pitluck S."/>
            <person name="Peters L."/>
            <person name="Kyrpides N."/>
            <person name="Mavromatis K."/>
            <person name="Ivanova N."/>
            <person name="Markowitz V."/>
            <person name="Cheng J.-F."/>
            <person name="Hugenholtz P."/>
            <person name="Woyke T."/>
            <person name="Wu D."/>
            <person name="Gronow S."/>
            <person name="Wellnitz S."/>
            <person name="Brambilla E."/>
            <person name="Klenk H.-P."/>
            <person name="Eisen J.A."/>
        </authorList>
    </citation>
    <scope>NUCLEOTIDE SEQUENCE [LARGE SCALE GENOMIC DNA]</scope>
    <source>
        <strain evidence="7 8">DSM 2985</strain>
    </source>
</reference>
<name>H7EMD6_9SPIR</name>
<keyword evidence="6" id="KW-0961">Cell wall biogenesis/degradation</keyword>
<dbReference type="PROSITE" id="PS51191">
    <property type="entry name" value="FEMABX"/>
    <property type="match status" value="1"/>
</dbReference>
<comment type="caution">
    <text evidence="7">The sequence shown here is derived from an EMBL/GenBank/DDBJ whole genome shotgun (WGS) entry which is preliminary data.</text>
</comment>
<dbReference type="Pfam" id="PF02388">
    <property type="entry name" value="FemAB"/>
    <property type="match status" value="2"/>
</dbReference>
<dbReference type="PANTHER" id="PTHR36174">
    <property type="entry name" value="LIPID II:GLYCINE GLYCYLTRANSFERASE"/>
    <property type="match status" value="1"/>
</dbReference>
<evidence type="ECO:0000256" key="5">
    <source>
        <dbReference type="ARBA" id="ARBA00023315"/>
    </source>
</evidence>
<keyword evidence="2" id="KW-0808">Transferase</keyword>
<evidence type="ECO:0000256" key="2">
    <source>
        <dbReference type="ARBA" id="ARBA00022679"/>
    </source>
</evidence>
<organism evidence="7 8">
    <name type="scientific">Treponema saccharophilum DSM 2985</name>
    <dbReference type="NCBI Taxonomy" id="907348"/>
    <lineage>
        <taxon>Bacteria</taxon>
        <taxon>Pseudomonadati</taxon>
        <taxon>Spirochaetota</taxon>
        <taxon>Spirochaetia</taxon>
        <taxon>Spirochaetales</taxon>
        <taxon>Treponemataceae</taxon>
        <taxon>Treponema</taxon>
    </lineage>
</organism>
<dbReference type="InterPro" id="IPR050644">
    <property type="entry name" value="PG_Glycine_Bridge_Synth"/>
</dbReference>
<evidence type="ECO:0000256" key="3">
    <source>
        <dbReference type="ARBA" id="ARBA00022960"/>
    </source>
</evidence>
<dbReference type="GO" id="GO:0071555">
    <property type="term" value="P:cell wall organization"/>
    <property type="evidence" value="ECO:0007669"/>
    <property type="project" value="UniProtKB-KW"/>
</dbReference>
<dbReference type="AlphaFoldDB" id="H7EMD6"/>
<comment type="similarity">
    <text evidence="1">Belongs to the FemABX family.</text>
</comment>
<dbReference type="GO" id="GO:0016755">
    <property type="term" value="F:aminoacyltransferase activity"/>
    <property type="evidence" value="ECO:0007669"/>
    <property type="project" value="InterPro"/>
</dbReference>
<keyword evidence="4" id="KW-0573">Peptidoglycan synthesis</keyword>
<accession>H7EMD6</accession>
<gene>
    <name evidence="7" type="ORF">TresaDRAFT_0358</name>
</gene>
<keyword evidence="5" id="KW-0012">Acyltransferase</keyword>
<evidence type="ECO:0000256" key="6">
    <source>
        <dbReference type="ARBA" id="ARBA00023316"/>
    </source>
</evidence>